<organism evidence="4 5">
    <name type="scientific">Bifidobacterium leontopitheci</name>
    <dbReference type="NCBI Taxonomy" id="2650774"/>
    <lineage>
        <taxon>Bacteria</taxon>
        <taxon>Bacillati</taxon>
        <taxon>Actinomycetota</taxon>
        <taxon>Actinomycetes</taxon>
        <taxon>Bifidobacteriales</taxon>
        <taxon>Bifidobacteriaceae</taxon>
        <taxon>Bifidobacterium</taxon>
    </lineage>
</organism>
<feature type="compositionally biased region" description="Low complexity" evidence="1">
    <location>
        <begin position="140"/>
        <end position="157"/>
    </location>
</feature>
<feature type="compositionally biased region" description="Low complexity" evidence="1">
    <location>
        <begin position="725"/>
        <end position="742"/>
    </location>
</feature>
<keyword evidence="2" id="KW-1133">Transmembrane helix</keyword>
<feature type="domain" description="PASTA" evidence="3">
    <location>
        <begin position="384"/>
        <end position="450"/>
    </location>
</feature>
<dbReference type="PANTHER" id="PTHR13484">
    <property type="entry name" value="FIP1-LIKE 1 PROTEIN"/>
    <property type="match status" value="1"/>
</dbReference>
<dbReference type="SMART" id="SM00740">
    <property type="entry name" value="PASTA"/>
    <property type="match status" value="1"/>
</dbReference>
<feature type="region of interest" description="Disordered" evidence="1">
    <location>
        <begin position="45"/>
        <end position="180"/>
    </location>
</feature>
<keyword evidence="2" id="KW-0812">Transmembrane</keyword>
<feature type="region of interest" description="Disordered" evidence="1">
    <location>
        <begin position="300"/>
        <end position="320"/>
    </location>
</feature>
<gene>
    <name evidence="4" type="ORF">F7D09_1719</name>
</gene>
<evidence type="ECO:0000256" key="1">
    <source>
        <dbReference type="SAM" id="MobiDB-lite"/>
    </source>
</evidence>
<feature type="compositionally biased region" description="Low complexity" evidence="1">
    <location>
        <begin position="59"/>
        <end position="133"/>
    </location>
</feature>
<dbReference type="Pfam" id="PF03793">
    <property type="entry name" value="PASTA"/>
    <property type="match status" value="1"/>
</dbReference>
<sequence length="921" mass="93850">MKCSHCGAMNASGVPACASCGQPLVVAGAAAQQAAAVPAQTAQPAMPTMSSVPLPPAPGHAGAAPAAPVQPAQPFTQMPQPGLAQQAAGGAAPAVPAQPVTQPTAGGAMPAAPASAQPQQPIASAAAQSQPSVQMPPQPAAAAPQQPAAMPTSGAAQPLPPSSPQQPAAPGASAPAQPVAAAAQPSAASASGIASGTVAAAATTAAKFSLGKLIAIIVSALVIVGGGATAAFLTYRAGLWGGTPLPTAQEVSGGSDTATADDVIATLKSKNVKTSRKTVFSGKKKGSFLGYVGHQPGDRIKSGTSVTVQESAGPGVPSGTVGKKAAKVVSTFKSMGVPVHYKAVPVSDTKKKPVGSVVATYPADGQPVASKEKDKGIYIGVAEKNDDAIGVDIVGQDADTVKSKLEKQGYDVTLMPRFSSKKNVGKIAGSDPAPGSTLSEGDSITLYYGIDASGVKDAYTVHDSPETGGDNLMGVSGVAAGQWCNNAGDCITFKDSGDGGDYGSYIKYLEGRDGTKYDEYETLASCDSIQSPYCSSPKAEYLLTGDTGAFELFPHSSLTNYWCGTSQEDSNTAGGSVCNGGRMVANGDYSHISGATYHMQDFYLVVPVGAKLDELTSDGYFDADALAAAKKQKAVDTTRPFLIYRDPKLYDKTTAEMTAKSTNPFMPYGGYNSKNSDAVKMKPAPSDSTVYYMVESVDLDWDELEDANVTTAGDNGSGKSDDASGKTSGKSSGKSSGKTSAKSAKDMSLADIHSALDKGDFSPIAGKYCLKDGSICVTIDKSGKTTASELGLSLSPGDPKSTTLHAVKNDAKTGDGWWDVPSDVGIELMGPETDYQCGGNKGFKACYGDGASYSEAQISKPADFIYVPAGVSSDKLEGLAASSYAQAEGEAKPDSSKPFLKMTIYHMNVPPLDSNVFYLVQ</sequence>
<evidence type="ECO:0000313" key="4">
    <source>
        <dbReference type="EMBL" id="KAB7789774.1"/>
    </source>
</evidence>
<keyword evidence="4" id="KW-0808">Transferase</keyword>
<evidence type="ECO:0000313" key="5">
    <source>
        <dbReference type="Proteomes" id="UP000441772"/>
    </source>
</evidence>
<dbReference type="GO" id="GO:0004674">
    <property type="term" value="F:protein serine/threonine kinase activity"/>
    <property type="evidence" value="ECO:0007669"/>
    <property type="project" value="UniProtKB-KW"/>
</dbReference>
<dbReference type="InterPro" id="IPR005543">
    <property type="entry name" value="PASTA_dom"/>
</dbReference>
<evidence type="ECO:0000259" key="3">
    <source>
        <dbReference type="PROSITE" id="PS51178"/>
    </source>
</evidence>
<evidence type="ECO:0000256" key="2">
    <source>
        <dbReference type="SAM" id="Phobius"/>
    </source>
</evidence>
<feature type="region of interest" description="Disordered" evidence="1">
    <location>
        <begin position="708"/>
        <end position="744"/>
    </location>
</feature>
<name>A0A6I1GDR4_9BIFI</name>
<dbReference type="EMBL" id="WBVT01000032">
    <property type="protein sequence ID" value="KAB7789774.1"/>
    <property type="molecule type" value="Genomic_DNA"/>
</dbReference>
<reference evidence="4 5" key="1">
    <citation type="submission" date="2019-09" db="EMBL/GenBank/DDBJ databases">
        <title>Characterization of the phylogenetic diversity of two novel species belonging to the genus Bifidobacterium: Bifidobacterium cebidarum sp. nov. and Bifidobacterium leontopitheci sp. nov.</title>
        <authorList>
            <person name="Lugli G.A."/>
            <person name="Duranti S."/>
            <person name="Milani C."/>
            <person name="Turroni F."/>
            <person name="Ventura M."/>
        </authorList>
    </citation>
    <scope>NUCLEOTIDE SEQUENCE [LARGE SCALE GENOMIC DNA]</scope>
    <source>
        <strain evidence="4 5">LMG 31471</strain>
    </source>
</reference>
<keyword evidence="2" id="KW-0472">Membrane</keyword>
<dbReference type="Proteomes" id="UP000441772">
    <property type="component" value="Unassembled WGS sequence"/>
</dbReference>
<accession>A0A6I1GDR4</accession>
<keyword evidence="4" id="KW-0723">Serine/threonine-protein kinase</keyword>
<proteinExistence type="predicted"/>
<dbReference type="PANTHER" id="PTHR13484:SF0">
    <property type="entry name" value="PRE-MRNA 3'-END-PROCESSING FACTOR FIP1"/>
    <property type="match status" value="1"/>
</dbReference>
<dbReference type="CDD" id="cd06577">
    <property type="entry name" value="PASTA_pknB"/>
    <property type="match status" value="1"/>
</dbReference>
<keyword evidence="4" id="KW-0418">Kinase</keyword>
<comment type="caution">
    <text evidence="4">The sequence shown here is derived from an EMBL/GenBank/DDBJ whole genome shotgun (WGS) entry which is preliminary data.</text>
</comment>
<protein>
    <submittedName>
        <fullName evidence="4">Serine/threonine protein kinase</fullName>
    </submittedName>
</protein>
<dbReference type="AlphaFoldDB" id="A0A6I1GDR4"/>
<dbReference type="Gene3D" id="3.30.10.20">
    <property type="match status" value="1"/>
</dbReference>
<dbReference type="RefSeq" id="WP_226836174.1">
    <property type="nucleotide sequence ID" value="NZ_JBHSKZ010000012.1"/>
</dbReference>
<keyword evidence="5" id="KW-1185">Reference proteome</keyword>
<dbReference type="InterPro" id="IPR051187">
    <property type="entry name" value="Pre-mRNA_3'-end_processing_reg"/>
</dbReference>
<feature type="transmembrane region" description="Helical" evidence="2">
    <location>
        <begin position="213"/>
        <end position="235"/>
    </location>
</feature>
<dbReference type="PROSITE" id="PS51178">
    <property type="entry name" value="PASTA"/>
    <property type="match status" value="1"/>
</dbReference>
<feature type="compositionally biased region" description="Low complexity" evidence="1">
    <location>
        <begin position="165"/>
        <end position="180"/>
    </location>
</feature>